<dbReference type="InterPro" id="IPR000740">
    <property type="entry name" value="GrpE"/>
</dbReference>
<dbReference type="Gene3D" id="2.30.22.10">
    <property type="entry name" value="Head domain of nucleotide exchange factor GrpE"/>
    <property type="match status" value="1"/>
</dbReference>
<dbReference type="EMBL" id="QXDL01000006">
    <property type="protein sequence ID" value="RIH90597.1"/>
    <property type="molecule type" value="Genomic_DNA"/>
</dbReference>
<dbReference type="AlphaFoldDB" id="A0A399F1E1"/>
<dbReference type="PANTHER" id="PTHR21237:SF23">
    <property type="entry name" value="GRPE PROTEIN HOMOLOG, MITOCHONDRIAL"/>
    <property type="match status" value="1"/>
</dbReference>
<dbReference type="GO" id="GO:0051087">
    <property type="term" value="F:protein-folding chaperone binding"/>
    <property type="evidence" value="ECO:0007669"/>
    <property type="project" value="InterPro"/>
</dbReference>
<dbReference type="InterPro" id="IPR009012">
    <property type="entry name" value="GrpE_head"/>
</dbReference>
<dbReference type="GO" id="GO:0005737">
    <property type="term" value="C:cytoplasm"/>
    <property type="evidence" value="ECO:0007669"/>
    <property type="project" value="UniProtKB-SubCell"/>
</dbReference>
<dbReference type="Proteomes" id="UP000265715">
    <property type="component" value="Unassembled WGS sequence"/>
</dbReference>
<dbReference type="CDD" id="cd00446">
    <property type="entry name" value="GrpE"/>
    <property type="match status" value="1"/>
</dbReference>
<comment type="subcellular location">
    <subcellularLocation>
        <location evidence="3">Cytoplasm</location>
    </subcellularLocation>
</comment>
<evidence type="ECO:0000256" key="5">
    <source>
        <dbReference type="SAM" id="Coils"/>
    </source>
</evidence>
<reference evidence="7 8" key="1">
    <citation type="submission" date="2018-08" db="EMBL/GenBank/DDBJ databases">
        <title>Meiothermus terrae DSM 26712 genome sequencing project.</title>
        <authorList>
            <person name="Da Costa M.S."/>
            <person name="Albuquerque L."/>
            <person name="Raposo P."/>
            <person name="Froufe H.J.C."/>
            <person name="Barroso C.S."/>
            <person name="Egas C."/>
        </authorList>
    </citation>
    <scope>NUCLEOTIDE SEQUENCE [LARGE SCALE GENOMIC DNA]</scope>
    <source>
        <strain evidence="7 8">DSM 26712</strain>
    </source>
</reference>
<keyword evidence="5" id="KW-0175">Coiled coil</keyword>
<dbReference type="Pfam" id="PF01025">
    <property type="entry name" value="GrpE"/>
    <property type="match status" value="1"/>
</dbReference>
<keyword evidence="3" id="KW-0346">Stress response</keyword>
<feature type="compositionally biased region" description="Low complexity" evidence="6">
    <location>
        <begin position="8"/>
        <end position="23"/>
    </location>
</feature>
<dbReference type="OrthoDB" id="9812586at2"/>
<keyword evidence="2 3" id="KW-0143">Chaperone</keyword>
<keyword evidence="3" id="KW-0963">Cytoplasm</keyword>
<dbReference type="Gene3D" id="3.90.20.20">
    <property type="match status" value="1"/>
</dbReference>
<sequence>MEETKNTQPVEAAAEAPAQEAQPDIPEVERLRAELDVLQAELRAAKDKYVRLYADFDNFRKRTAADLEDARRGGELRVLRALLPVADDLERALGFAQAKPEDLIPGVKAVLENFKRALSGLGVEPVPGVGADFDPRYHEAIGMLEGEKDKVLHVYQEGYRYGPALVREARVVVGKGDEPGSPPDPESN</sequence>
<dbReference type="GO" id="GO:0042803">
    <property type="term" value="F:protein homodimerization activity"/>
    <property type="evidence" value="ECO:0007669"/>
    <property type="project" value="InterPro"/>
</dbReference>
<dbReference type="InterPro" id="IPR013805">
    <property type="entry name" value="GrpE_CC"/>
</dbReference>
<evidence type="ECO:0000256" key="2">
    <source>
        <dbReference type="ARBA" id="ARBA00023186"/>
    </source>
</evidence>
<dbReference type="GO" id="GO:0051082">
    <property type="term" value="F:unfolded protein binding"/>
    <property type="evidence" value="ECO:0007669"/>
    <property type="project" value="TreeGrafter"/>
</dbReference>
<evidence type="ECO:0000256" key="3">
    <source>
        <dbReference type="HAMAP-Rule" id="MF_01151"/>
    </source>
</evidence>
<feature type="coiled-coil region" evidence="5">
    <location>
        <begin position="28"/>
        <end position="55"/>
    </location>
</feature>
<dbReference type="GO" id="GO:0000774">
    <property type="term" value="F:adenyl-nucleotide exchange factor activity"/>
    <property type="evidence" value="ECO:0007669"/>
    <property type="project" value="InterPro"/>
</dbReference>
<dbReference type="HAMAP" id="MF_01151">
    <property type="entry name" value="GrpE"/>
    <property type="match status" value="1"/>
</dbReference>
<evidence type="ECO:0000313" key="7">
    <source>
        <dbReference type="EMBL" id="RIH90597.1"/>
    </source>
</evidence>
<evidence type="ECO:0000256" key="1">
    <source>
        <dbReference type="ARBA" id="ARBA00009054"/>
    </source>
</evidence>
<dbReference type="RefSeq" id="WP_119313550.1">
    <property type="nucleotide sequence ID" value="NZ_QXDL01000006.1"/>
</dbReference>
<name>A0A399F1E1_9DEIN</name>
<gene>
    <name evidence="3 7" type="primary">grpE</name>
    <name evidence="7" type="ORF">Mterra_00297</name>
</gene>
<feature type="region of interest" description="Disordered" evidence="6">
    <location>
        <begin position="1"/>
        <end position="25"/>
    </location>
</feature>
<organism evidence="7 8">
    <name type="scientific">Calidithermus terrae</name>
    <dbReference type="NCBI Taxonomy" id="1408545"/>
    <lineage>
        <taxon>Bacteria</taxon>
        <taxon>Thermotogati</taxon>
        <taxon>Deinococcota</taxon>
        <taxon>Deinococci</taxon>
        <taxon>Thermales</taxon>
        <taxon>Thermaceae</taxon>
        <taxon>Calidithermus</taxon>
    </lineage>
</organism>
<comment type="caution">
    <text evidence="7">The sequence shown here is derived from an EMBL/GenBank/DDBJ whole genome shotgun (WGS) entry which is preliminary data.</text>
</comment>
<accession>A0A399F1E1</accession>
<dbReference type="PANTHER" id="PTHR21237">
    <property type="entry name" value="GRPE PROTEIN"/>
    <property type="match status" value="1"/>
</dbReference>
<proteinExistence type="inferred from homology"/>
<dbReference type="PRINTS" id="PR00773">
    <property type="entry name" value="GRPEPROTEIN"/>
</dbReference>
<evidence type="ECO:0000256" key="4">
    <source>
        <dbReference type="RuleBase" id="RU004478"/>
    </source>
</evidence>
<dbReference type="SUPFAM" id="SSF51064">
    <property type="entry name" value="Head domain of nucleotide exchange factor GrpE"/>
    <property type="match status" value="1"/>
</dbReference>
<dbReference type="SUPFAM" id="SSF58014">
    <property type="entry name" value="Coiled-coil domain of nucleotide exchange factor GrpE"/>
    <property type="match status" value="1"/>
</dbReference>
<comment type="subunit">
    <text evidence="3">Homodimer.</text>
</comment>
<evidence type="ECO:0000256" key="6">
    <source>
        <dbReference type="SAM" id="MobiDB-lite"/>
    </source>
</evidence>
<dbReference type="GO" id="GO:0006457">
    <property type="term" value="P:protein folding"/>
    <property type="evidence" value="ECO:0007669"/>
    <property type="project" value="InterPro"/>
</dbReference>
<evidence type="ECO:0000313" key="8">
    <source>
        <dbReference type="Proteomes" id="UP000265715"/>
    </source>
</evidence>
<keyword evidence="8" id="KW-1185">Reference proteome</keyword>
<protein>
    <recommendedName>
        <fullName evidence="3">Protein GrpE</fullName>
    </recommendedName>
    <alternativeName>
        <fullName evidence="3">HSP-70 cofactor</fullName>
    </alternativeName>
</protein>
<comment type="similarity">
    <text evidence="1 3 4">Belongs to the GrpE family.</text>
</comment>
<comment type="function">
    <text evidence="3">Participates actively in the response to hyperosmotic and heat shock by preventing the aggregation of stress-denatured proteins, in association with DnaK and GrpE. It is the nucleotide exchange factor for DnaK and may function as a thermosensor. Unfolded proteins bind initially to DnaJ; upon interaction with the DnaJ-bound protein, DnaK hydrolyzes its bound ATP, resulting in the formation of a stable complex. GrpE releases ADP from DnaK; ATP binding to DnaK triggers the release of the substrate protein, thus completing the reaction cycle. Several rounds of ATP-dependent interactions between DnaJ, DnaK and GrpE are required for fully efficient folding.</text>
</comment>